<evidence type="ECO:0000256" key="3">
    <source>
        <dbReference type="ARBA" id="ARBA00022448"/>
    </source>
</evidence>
<dbReference type="Pfam" id="PF00528">
    <property type="entry name" value="BPD_transp_1"/>
    <property type="match status" value="1"/>
</dbReference>
<evidence type="ECO:0000256" key="1">
    <source>
        <dbReference type="ARBA" id="ARBA00004651"/>
    </source>
</evidence>
<comment type="caution">
    <text evidence="11">The sequence shown here is derived from an EMBL/GenBank/DDBJ whole genome shotgun (WGS) entry which is preliminary data.</text>
</comment>
<feature type="transmembrane region" description="Helical" evidence="9">
    <location>
        <begin position="128"/>
        <end position="153"/>
    </location>
</feature>
<evidence type="ECO:0000256" key="5">
    <source>
        <dbReference type="ARBA" id="ARBA00022597"/>
    </source>
</evidence>
<keyword evidence="8 9" id="KW-0472">Membrane</keyword>
<keyword evidence="7 9" id="KW-1133">Transmembrane helix</keyword>
<keyword evidence="6 9" id="KW-0812">Transmembrane</keyword>
<comment type="subcellular location">
    <subcellularLocation>
        <location evidence="1 9">Cell membrane</location>
        <topology evidence="1 9">Multi-pass membrane protein</topology>
    </subcellularLocation>
</comment>
<dbReference type="PANTHER" id="PTHR32243">
    <property type="entry name" value="MALTOSE TRANSPORT SYSTEM PERMEASE-RELATED"/>
    <property type="match status" value="1"/>
</dbReference>
<accession>A0AA42J296</accession>
<dbReference type="PROSITE" id="PS50928">
    <property type="entry name" value="ABC_TM1"/>
    <property type="match status" value="1"/>
</dbReference>
<keyword evidence="5" id="KW-0762">Sugar transport</keyword>
<comment type="similarity">
    <text evidence="2">Belongs to the binding-protein-dependent transport system permease family. MalFG subfamily.</text>
</comment>
<dbReference type="InterPro" id="IPR050901">
    <property type="entry name" value="BP-dep_ABC_trans_perm"/>
</dbReference>
<feature type="domain" description="ABC transmembrane type-1" evidence="10">
    <location>
        <begin position="91"/>
        <end position="282"/>
    </location>
</feature>
<reference evidence="11" key="1">
    <citation type="journal article" date="2023" name="Int. J. Syst. Evol. Microbiol.">
        <title>&lt;i&gt;Holtiella tumoricola&lt;/i&gt; gen. nov. sp. nov., isolated from a human clinical sample.</title>
        <authorList>
            <person name="Allen-Vercoe E."/>
            <person name="Daigneault M.C."/>
            <person name="Vancuren S.J."/>
            <person name="Cochrane K."/>
            <person name="O'Neal L.L."/>
            <person name="Sankaranarayanan K."/>
            <person name="Lawson P.A."/>
        </authorList>
    </citation>
    <scope>NUCLEOTIDE SEQUENCE</scope>
    <source>
        <strain evidence="11">CC70A</strain>
    </source>
</reference>
<keyword evidence="4" id="KW-1003">Cell membrane</keyword>
<dbReference type="CDD" id="cd06261">
    <property type="entry name" value="TM_PBP2"/>
    <property type="match status" value="1"/>
</dbReference>
<dbReference type="PANTHER" id="PTHR32243:SF50">
    <property type="entry name" value="MALTOSE_MALTODEXTRIN TRANSPORT SYSTEM PERMEASE PROTEIN MALG"/>
    <property type="match status" value="1"/>
</dbReference>
<feature type="transmembrane region" description="Helical" evidence="9">
    <location>
        <begin position="261"/>
        <end position="281"/>
    </location>
</feature>
<dbReference type="GO" id="GO:0042956">
    <property type="term" value="P:maltodextrin transmembrane transport"/>
    <property type="evidence" value="ECO:0007669"/>
    <property type="project" value="TreeGrafter"/>
</dbReference>
<feature type="transmembrane region" description="Helical" evidence="9">
    <location>
        <begin position="159"/>
        <end position="177"/>
    </location>
</feature>
<evidence type="ECO:0000256" key="7">
    <source>
        <dbReference type="ARBA" id="ARBA00022989"/>
    </source>
</evidence>
<proteinExistence type="inferred from homology"/>
<evidence type="ECO:0000313" key="12">
    <source>
        <dbReference type="Proteomes" id="UP001169242"/>
    </source>
</evidence>
<feature type="transmembrane region" description="Helical" evidence="9">
    <location>
        <begin position="215"/>
        <end position="237"/>
    </location>
</feature>
<dbReference type="GO" id="GO:0005886">
    <property type="term" value="C:plasma membrane"/>
    <property type="evidence" value="ECO:0007669"/>
    <property type="project" value="UniProtKB-SubCell"/>
</dbReference>
<keyword evidence="3 9" id="KW-0813">Transport</keyword>
<keyword evidence="12" id="KW-1185">Reference proteome</keyword>
<organism evidence="11 12">
    <name type="scientific">Holtiella tumoricola</name>
    <dbReference type="NCBI Taxonomy" id="3018743"/>
    <lineage>
        <taxon>Bacteria</taxon>
        <taxon>Bacillati</taxon>
        <taxon>Bacillota</taxon>
        <taxon>Clostridia</taxon>
        <taxon>Lachnospirales</taxon>
        <taxon>Cellulosilyticaceae</taxon>
        <taxon>Holtiella</taxon>
    </lineage>
</organism>
<evidence type="ECO:0000313" key="11">
    <source>
        <dbReference type="EMBL" id="MDA3733250.1"/>
    </source>
</evidence>
<protein>
    <submittedName>
        <fullName evidence="11">Sugar ABC transporter permease</fullName>
    </submittedName>
</protein>
<evidence type="ECO:0000256" key="4">
    <source>
        <dbReference type="ARBA" id="ARBA00022475"/>
    </source>
</evidence>
<sequence>MEERMNVKTVNAVQGQTKFKSEISKRDRMGAWASRIIIWAVILITLFPVIAVVSASMAGGEVFVQKTIFPKVWTLSNYKEVIQDTNFLQWMKNSLIVCTTVAVIQLCLAVPAAYAFSKLKFLGRRNGLMTLMLLQIFPTTMALPAILGIVYRFGGMDKLWVLILIISGGNAYNIWLLKGYMDGIPKELSEAALVDGASTWQVFTRIILPLTRNMLIVIFLFSFIAPYSEFIYSAALIKDPSNLTLPLGMEQFIKDKFATNWSQYSAAAIMSSLPIVVLFMASQKYIAKGITAGSVKG</sequence>
<evidence type="ECO:0000256" key="6">
    <source>
        <dbReference type="ARBA" id="ARBA00022692"/>
    </source>
</evidence>
<evidence type="ECO:0000256" key="9">
    <source>
        <dbReference type="RuleBase" id="RU363032"/>
    </source>
</evidence>
<feature type="transmembrane region" description="Helical" evidence="9">
    <location>
        <begin position="36"/>
        <end position="57"/>
    </location>
</feature>
<dbReference type="GO" id="GO:0015423">
    <property type="term" value="F:ABC-type maltose transporter activity"/>
    <property type="evidence" value="ECO:0007669"/>
    <property type="project" value="TreeGrafter"/>
</dbReference>
<gene>
    <name evidence="11" type="ORF">PBV87_17365</name>
</gene>
<evidence type="ECO:0000259" key="10">
    <source>
        <dbReference type="PROSITE" id="PS50928"/>
    </source>
</evidence>
<evidence type="ECO:0000256" key="8">
    <source>
        <dbReference type="ARBA" id="ARBA00023136"/>
    </source>
</evidence>
<dbReference type="RefSeq" id="WP_271013131.1">
    <property type="nucleotide sequence ID" value="NZ_JAQIFT010000061.1"/>
</dbReference>
<dbReference type="SUPFAM" id="SSF161098">
    <property type="entry name" value="MetI-like"/>
    <property type="match status" value="1"/>
</dbReference>
<dbReference type="Proteomes" id="UP001169242">
    <property type="component" value="Unassembled WGS sequence"/>
</dbReference>
<dbReference type="Gene3D" id="1.10.3720.10">
    <property type="entry name" value="MetI-like"/>
    <property type="match status" value="1"/>
</dbReference>
<dbReference type="InterPro" id="IPR000515">
    <property type="entry name" value="MetI-like"/>
</dbReference>
<name>A0AA42J296_9FIRM</name>
<feature type="transmembrane region" description="Helical" evidence="9">
    <location>
        <begin position="94"/>
        <end position="116"/>
    </location>
</feature>
<evidence type="ECO:0000256" key="2">
    <source>
        <dbReference type="ARBA" id="ARBA00009047"/>
    </source>
</evidence>
<dbReference type="EMBL" id="JAQIFT010000061">
    <property type="protein sequence ID" value="MDA3733250.1"/>
    <property type="molecule type" value="Genomic_DNA"/>
</dbReference>
<dbReference type="AlphaFoldDB" id="A0AA42J296"/>
<dbReference type="InterPro" id="IPR035906">
    <property type="entry name" value="MetI-like_sf"/>
</dbReference>